<evidence type="ECO:0000259" key="4">
    <source>
        <dbReference type="PROSITE" id="PS50014"/>
    </source>
</evidence>
<dbReference type="InterPro" id="IPR051831">
    <property type="entry name" value="Bromodomain_contain_prot"/>
</dbReference>
<feature type="compositionally biased region" description="Low complexity" evidence="3">
    <location>
        <begin position="345"/>
        <end position="364"/>
    </location>
</feature>
<feature type="compositionally biased region" description="Polar residues" evidence="3">
    <location>
        <begin position="957"/>
        <end position="969"/>
    </location>
</feature>
<accession>A0A2A9M5P7</accession>
<reference evidence="5 6" key="1">
    <citation type="submission" date="2017-09" db="EMBL/GenBank/DDBJ databases">
        <title>Genome sequencing of Besnoitia besnoiti strain Bb-Ger1.</title>
        <authorList>
            <person name="Schares G."/>
            <person name="Venepally P."/>
            <person name="Lorenzi H.A."/>
        </authorList>
    </citation>
    <scope>NUCLEOTIDE SEQUENCE [LARGE SCALE GENOMIC DNA]</scope>
    <source>
        <strain evidence="5 6">Bb-Ger1</strain>
    </source>
</reference>
<feature type="domain" description="Bromo" evidence="4">
    <location>
        <begin position="152"/>
        <end position="222"/>
    </location>
</feature>
<dbReference type="SMART" id="SM00297">
    <property type="entry name" value="BROMO"/>
    <property type="match status" value="1"/>
</dbReference>
<dbReference type="RefSeq" id="XP_029216533.1">
    <property type="nucleotide sequence ID" value="XM_029360557.1"/>
</dbReference>
<feature type="compositionally biased region" description="Gly residues" evidence="3">
    <location>
        <begin position="1290"/>
        <end position="1299"/>
    </location>
</feature>
<dbReference type="PROSITE" id="PS50014">
    <property type="entry name" value="BROMODOMAIN_2"/>
    <property type="match status" value="1"/>
</dbReference>
<dbReference type="InterPro" id="IPR001487">
    <property type="entry name" value="Bromodomain"/>
</dbReference>
<feature type="compositionally biased region" description="Basic and acidic residues" evidence="3">
    <location>
        <begin position="729"/>
        <end position="740"/>
    </location>
</feature>
<dbReference type="KEGG" id="bbes:BESB_018420"/>
<dbReference type="PRINTS" id="PR00503">
    <property type="entry name" value="BROMODOMAIN"/>
</dbReference>
<name>A0A2A9M5P7_BESBE</name>
<feature type="compositionally biased region" description="Low complexity" evidence="3">
    <location>
        <begin position="1011"/>
        <end position="1030"/>
    </location>
</feature>
<dbReference type="OrthoDB" id="422637at2759"/>
<sequence>MSAPPSIPLFPPPGSTAGFTFASPASFHSMAPPRGGAGGAARASAAAAASRSRTAAARAAVAAARANGGLGSHKRPRPAGGLVPPGLPFGAAKTRRSTLQSVPATRSTRASTAAILQHSTALHGSQPEPAASGACVPYRVGQVLTDALNRLQKKDKKLIFASAVDKALVPDYYVVIKQPMFFEKMKQKIRDREYRTLDAFDADVELIISNCRLYNQPDTPYCRVASLVETCWHKLRERVKVKFAAAAAADAADEAALTAHRPSGLTGPGAASTSASPAPGGAASQRAAGLLGTLGRSQPGAGLAPASDRTAGGLGELAGAAAPGAGARAAGTPGAGGASPGAGDSGDAAAVGASSSGAKGTSGLRVQEGPRAAGPEAWAASPHGAARGLLRQSTGEELLCLLRMAADPAAAARLDELRSQREGGAGMAPDGGGAPEGAGAAALGACGPAGVEEGAAAAASKAKAKETQKGKKPLDAGDASLSRETGLAPAAVSAARKKDPFFWASVMVPNLPGSPSPAWTQTLGPVEYAAPAAGASGSQQKTAQPLYHKSLQTFLGEDTLARLDSFFPDTRRELQRFAQQEALRAPLNDLRIFGVDTADFPAYNSKLSVDNNYLLGVGEGHVQAAATLATSLPSVHADGEAAALPACAPAARLALSSLHGLVQKHAHLRNPQLHPKPEPPARLRVRAAHLGGGRLLSAPLLASGALRPAGAALPSSPAHASQAGAGGDGAERPGGEEARGRRCPPAFRRSGRRRRVRTASGQQPQALRRGTRWLQQPQVRTSSRERRSTRRRRQTAHLLRQSARARRKRGGACRNAKQARLSRRWSLRADAGGVRARENKEDHLLHAAVRQHFNRLIEQVLSSPQQRLLQLQQRKRAFAQTLQRLMPAASPGQANAELVPAHLAPGTSAPLQASSLQIKEAGAAAALPSGRAEGGSPARETEVSLTPQGKLHAVSAQPHSSTQASQLQQGVAHAPDPPQAARVSSQQATTSPLSRQGAGAEATGARETRPADCGSAGSAADRGRAPAAAGSEMSGCSSSPQFAAPLPGAATPQCGPSPTLAGGSSAPASTARPESYQAGQSPVALTSQPYSAAVHAPAGGASPFQPQPGGGQPRSHVPAAAHASSFPSQTAFASPPASQASAAYLPQSSCTLPGAAPEVHSSPSASLSTVVGAKAGFCKRNDLQRRTPPAGGTALQAPSQVQASAPQPLAGVPLQASPSSGGTSAPFFSAPSPHVPPASHASLELTGSTAPPSPLPMRPRRVESHEGPPRARDATPSFGGSSHRPFVAGGNNGGGGGGAMTPLPESWPNGRAEVRGACAGADTTEGSGLRAAYPAQAPAMSAPALGSASFPSSPLLVLGAPTQRAPAREP</sequence>
<evidence type="ECO:0000256" key="1">
    <source>
        <dbReference type="ARBA" id="ARBA00023117"/>
    </source>
</evidence>
<comment type="caution">
    <text evidence="5">The sequence shown here is derived from an EMBL/GenBank/DDBJ whole genome shotgun (WGS) entry which is preliminary data.</text>
</comment>
<dbReference type="InterPro" id="IPR036427">
    <property type="entry name" value="Bromodomain-like_sf"/>
</dbReference>
<protein>
    <recommendedName>
        <fullName evidence="4">Bromo domain-containing protein</fullName>
    </recommendedName>
</protein>
<evidence type="ECO:0000313" key="5">
    <source>
        <dbReference type="EMBL" id="PFH32524.1"/>
    </source>
</evidence>
<keyword evidence="1 2" id="KW-0103">Bromodomain</keyword>
<proteinExistence type="predicted"/>
<evidence type="ECO:0000256" key="3">
    <source>
        <dbReference type="SAM" id="MobiDB-lite"/>
    </source>
</evidence>
<dbReference type="PANTHER" id="PTHR22881:SF27">
    <property type="entry name" value="BROMODOMAIN CONTAINING 7_9"/>
    <property type="match status" value="1"/>
</dbReference>
<evidence type="ECO:0000256" key="2">
    <source>
        <dbReference type="PROSITE-ProRule" id="PRU00035"/>
    </source>
</evidence>
<keyword evidence="6" id="KW-1185">Reference proteome</keyword>
<feature type="region of interest" description="Disordered" evidence="3">
    <location>
        <begin position="922"/>
        <end position="1139"/>
    </location>
</feature>
<dbReference type="SUPFAM" id="SSF47370">
    <property type="entry name" value="Bromodomain"/>
    <property type="match status" value="1"/>
</dbReference>
<feature type="compositionally biased region" description="Low complexity" evidence="3">
    <location>
        <begin position="263"/>
        <end position="284"/>
    </location>
</feature>
<feature type="compositionally biased region" description="Low complexity" evidence="3">
    <location>
        <begin position="1123"/>
        <end position="1139"/>
    </location>
</feature>
<feature type="compositionally biased region" description="Polar residues" evidence="3">
    <location>
        <begin position="1077"/>
        <end position="1090"/>
    </location>
</feature>
<feature type="compositionally biased region" description="Low complexity" evidence="3">
    <location>
        <begin position="1224"/>
        <end position="1242"/>
    </location>
</feature>
<feature type="compositionally biased region" description="Gly residues" evidence="3">
    <location>
        <begin position="333"/>
        <end position="344"/>
    </location>
</feature>
<organism evidence="5 6">
    <name type="scientific">Besnoitia besnoiti</name>
    <name type="common">Apicomplexan protozoan</name>
    <dbReference type="NCBI Taxonomy" id="94643"/>
    <lineage>
        <taxon>Eukaryota</taxon>
        <taxon>Sar</taxon>
        <taxon>Alveolata</taxon>
        <taxon>Apicomplexa</taxon>
        <taxon>Conoidasida</taxon>
        <taxon>Coccidia</taxon>
        <taxon>Eucoccidiorida</taxon>
        <taxon>Eimeriorina</taxon>
        <taxon>Sarcocystidae</taxon>
        <taxon>Besnoitia</taxon>
    </lineage>
</organism>
<feature type="compositionally biased region" description="Polar residues" evidence="3">
    <location>
        <begin position="982"/>
        <end position="994"/>
    </location>
</feature>
<dbReference type="Pfam" id="PF00439">
    <property type="entry name" value="Bromodomain"/>
    <property type="match status" value="1"/>
</dbReference>
<feature type="region of interest" description="Disordered" evidence="3">
    <location>
        <begin position="324"/>
        <end position="380"/>
    </location>
</feature>
<feature type="compositionally biased region" description="Basic and acidic residues" evidence="3">
    <location>
        <begin position="463"/>
        <end position="475"/>
    </location>
</feature>
<feature type="region of interest" description="Disordered" evidence="3">
    <location>
        <begin position="259"/>
        <end position="284"/>
    </location>
</feature>
<dbReference type="Proteomes" id="UP000224006">
    <property type="component" value="Chromosome X"/>
</dbReference>
<evidence type="ECO:0000313" key="6">
    <source>
        <dbReference type="Proteomes" id="UP000224006"/>
    </source>
</evidence>
<feature type="region of interest" description="Disordered" evidence="3">
    <location>
        <begin position="462"/>
        <end position="483"/>
    </location>
</feature>
<dbReference type="PANTHER" id="PTHR22881">
    <property type="entry name" value="BROMODOMAIN CONTAINING PROTEIN"/>
    <property type="match status" value="1"/>
</dbReference>
<dbReference type="VEuPathDB" id="ToxoDB:BESB_018420"/>
<dbReference type="EMBL" id="NWUJ01000011">
    <property type="protein sequence ID" value="PFH32524.1"/>
    <property type="molecule type" value="Genomic_DNA"/>
</dbReference>
<dbReference type="STRING" id="94643.A0A2A9M5P7"/>
<feature type="region of interest" description="Disordered" evidence="3">
    <location>
        <begin position="1148"/>
        <end position="1167"/>
    </location>
</feature>
<feature type="compositionally biased region" description="Low complexity" evidence="3">
    <location>
        <begin position="1194"/>
        <end position="1210"/>
    </location>
</feature>
<dbReference type="Gene3D" id="1.20.920.10">
    <property type="entry name" value="Bromodomain-like"/>
    <property type="match status" value="1"/>
</dbReference>
<dbReference type="GeneID" id="40306903"/>
<feature type="compositionally biased region" description="Basic and acidic residues" evidence="3">
    <location>
        <begin position="1260"/>
        <end position="1273"/>
    </location>
</feature>
<feature type="region of interest" description="Disordered" evidence="3">
    <location>
        <begin position="1179"/>
        <end position="1311"/>
    </location>
</feature>
<feature type="region of interest" description="Disordered" evidence="3">
    <location>
        <begin position="710"/>
        <end position="817"/>
    </location>
</feature>
<gene>
    <name evidence="5" type="ORF">BESB_018420</name>
</gene>